<evidence type="ECO:0000313" key="2">
    <source>
        <dbReference type="EMBL" id="STZ01615.1"/>
    </source>
</evidence>
<keyword evidence="1" id="KW-0472">Membrane</keyword>
<reference evidence="2 3" key="1">
    <citation type="submission" date="2018-06" db="EMBL/GenBank/DDBJ databases">
        <authorList>
            <consortium name="Pathogen Informatics"/>
            <person name="Doyle S."/>
        </authorList>
    </citation>
    <scope>NUCLEOTIDE SEQUENCE [LARGE SCALE GENOMIC DNA]</scope>
    <source>
        <strain evidence="2 3">NCTC11091</strain>
    </source>
</reference>
<keyword evidence="1" id="KW-1133">Transmembrane helix</keyword>
<gene>
    <name evidence="2" type="ORF">NCTC11091_02087</name>
</gene>
<dbReference type="SUPFAM" id="SSF103473">
    <property type="entry name" value="MFS general substrate transporter"/>
    <property type="match status" value="1"/>
</dbReference>
<name>A0A378QL86_9GAMM</name>
<feature type="transmembrane region" description="Helical" evidence="1">
    <location>
        <begin position="90"/>
        <end position="111"/>
    </location>
</feature>
<evidence type="ECO:0000313" key="3">
    <source>
        <dbReference type="Proteomes" id="UP000255193"/>
    </source>
</evidence>
<dbReference type="AlphaFoldDB" id="A0A378QL86"/>
<proteinExistence type="predicted"/>
<dbReference type="Proteomes" id="UP000255193">
    <property type="component" value="Unassembled WGS sequence"/>
</dbReference>
<feature type="transmembrane region" description="Helical" evidence="1">
    <location>
        <begin position="62"/>
        <end position="84"/>
    </location>
</feature>
<dbReference type="InterPro" id="IPR036259">
    <property type="entry name" value="MFS_trans_sf"/>
</dbReference>
<feature type="transmembrane region" description="Helical" evidence="1">
    <location>
        <begin position="28"/>
        <end position="50"/>
    </location>
</feature>
<sequence length="126" mass="13614">MMIGGVLACMTNLMFVWLASVGHNSLVMYLAVIMDNLASGLAGAVFIAFLSSLTSIRFTARAICDFSSLMTLIPKVLGGYSGTIVDNMGYAWFFTFTTLLGLPILALIYWVDKTVMAKPNDTAVVK</sequence>
<keyword evidence="1" id="KW-0812">Transmembrane</keyword>
<organism evidence="2 3">
    <name type="scientific">Faucicola atlantae</name>
    <dbReference type="NCBI Taxonomy" id="34059"/>
    <lineage>
        <taxon>Bacteria</taxon>
        <taxon>Pseudomonadati</taxon>
        <taxon>Pseudomonadota</taxon>
        <taxon>Gammaproteobacteria</taxon>
        <taxon>Moraxellales</taxon>
        <taxon>Moraxellaceae</taxon>
        <taxon>Faucicola</taxon>
    </lineage>
</organism>
<dbReference type="EMBL" id="UGQA01000003">
    <property type="protein sequence ID" value="STZ01615.1"/>
    <property type="molecule type" value="Genomic_DNA"/>
</dbReference>
<accession>A0A378QL86</accession>
<protein>
    <submittedName>
        <fullName evidence="2">Muropeptide transporter</fullName>
    </submittedName>
</protein>
<evidence type="ECO:0000256" key="1">
    <source>
        <dbReference type="SAM" id="Phobius"/>
    </source>
</evidence>